<proteinExistence type="predicted"/>
<keyword evidence="1" id="KW-1133">Transmembrane helix</keyword>
<keyword evidence="2" id="KW-1185">Reference proteome</keyword>
<reference evidence="3" key="1">
    <citation type="submission" date="2016-11" db="UniProtKB">
        <authorList>
            <consortium name="WormBaseParasite"/>
        </authorList>
    </citation>
    <scope>IDENTIFICATION</scope>
</reference>
<evidence type="ECO:0000313" key="3">
    <source>
        <dbReference type="WBParaSite" id="L893_g5979.t1"/>
    </source>
</evidence>
<dbReference type="WBParaSite" id="L893_g5979.t1">
    <property type="protein sequence ID" value="L893_g5979.t1"/>
    <property type="gene ID" value="L893_g5979"/>
</dbReference>
<protein>
    <submittedName>
        <fullName evidence="3">G_PROTEIN_RECEP_F1_2 domain-containing protein</fullName>
    </submittedName>
</protein>
<sequence>MIPHLSFMFGVIDLYQFFSLLLFVLPFTTLLFITYQLAAQVFCIVRGQTRMEYLLEIQAYQLGLWENLRTSLGSHWLAAMISPFISSPLESDGLAYHCRENGPSIYENVKNL</sequence>
<dbReference type="AlphaFoldDB" id="A0A1I8AJ24"/>
<keyword evidence="1" id="KW-0812">Transmembrane</keyword>
<organism evidence="2 3">
    <name type="scientific">Steinernema glaseri</name>
    <dbReference type="NCBI Taxonomy" id="37863"/>
    <lineage>
        <taxon>Eukaryota</taxon>
        <taxon>Metazoa</taxon>
        <taxon>Ecdysozoa</taxon>
        <taxon>Nematoda</taxon>
        <taxon>Chromadorea</taxon>
        <taxon>Rhabditida</taxon>
        <taxon>Tylenchina</taxon>
        <taxon>Panagrolaimomorpha</taxon>
        <taxon>Strongyloidoidea</taxon>
        <taxon>Steinernematidae</taxon>
        <taxon>Steinernema</taxon>
    </lineage>
</organism>
<evidence type="ECO:0000256" key="1">
    <source>
        <dbReference type="SAM" id="Phobius"/>
    </source>
</evidence>
<accession>A0A1I8AJ24</accession>
<dbReference type="Proteomes" id="UP000095287">
    <property type="component" value="Unplaced"/>
</dbReference>
<name>A0A1I8AJ24_9BILA</name>
<evidence type="ECO:0000313" key="2">
    <source>
        <dbReference type="Proteomes" id="UP000095287"/>
    </source>
</evidence>
<feature type="transmembrane region" description="Helical" evidence="1">
    <location>
        <begin position="20"/>
        <end position="45"/>
    </location>
</feature>
<keyword evidence="1" id="KW-0472">Membrane</keyword>